<evidence type="ECO:0000256" key="1">
    <source>
        <dbReference type="SAM" id="Coils"/>
    </source>
</evidence>
<feature type="domain" description="Cadherin-like beta-sandwich-like" evidence="3">
    <location>
        <begin position="104"/>
        <end position="188"/>
    </location>
</feature>
<dbReference type="AlphaFoldDB" id="A0AAD3ND21"/>
<sequence>MDNCDLEKLSVSGGVKLHPAFTPAVTDYTVTVESRVSKVTLDLLTSDCGASYSILFGDGSRTVKLNDGLNRVEIEVVAEDGTIKRYSVGITKLSAKIAELSSLIVEGDIPLRPTFSSKVYEYNSIVPFHCSAVTLLPKVPDKNIKVTVNEADSSQPVLLNFGDTVVEISVCSADGSNSQVYTVLVTRELIPMAVTFTDGKQQLDYECPVSLSAFYRPVSISHSDPKHIFSRPYIEMLARRSKVDPLSDCPLGDGWKVVELDLDREMSAALVKCFFTYRGCDSVMKLSELGSHFLDCPHKPTRDLDAKDVTETSWYKKHFASSSCLETETKHQLEVRNWEKRLQMTAGEDSVDKLCALAKDHLKLYRQHLPKPGDMLQYEDGQSPLQSLEQAAVHYASAIRLSSRDARLHFLLGLVLEEQHYATEMYGLQRKADRDRDELSDAKSTARQDDILAVCKLHGFLGTPTVENQLQALDKEYQQLKEQGQSSKADYVQTLYIWLSKKTGKDSGSAARDEENCVHRALMKYLDAWSLSPDSWEYNLHVGRLLLLQGRSREALQHLQSGLALRPLHPALRSYHRSIILHWAGSLLQQEQKATEDTEKEAALFLQQGLEHFVSQCCSKSWVEQDPSEPLSSLSTQFLRGLLTLGQLRQRNTLSEKSMSAEQVYHIVAVLTAQSVSQCVCRGEVSRQLEWVLLDAHFALLQRLIQQGECQAKAGIKRQSLVAKRCQALTALIRLTSIASCQELLDMQERACQLAVVTTPRDSHALCLLGLAQLAQYDNNPNSDRSKEAITDACLSFQASIELENKTQSGEPPEQLSKQKWWQDRQEAENEKATKQSIAQPAGVKGPSDTSVAKRGVRRGGGGPGQARVAAAVTKAPAPAPPAPIRGGKAARTAAKTPAARGRAGAAAKPDGSVKPSNSGAKPLLPAIKSKQDCRPDTVETAEERPVEDRVSVSTPVNRRSHISRLGLARALSRSAGTQDQAKHLYQEVISIAPVVHDAYIELVQLLETSDPQAAVEVYCRFPLKPVAEQSFDDAFITGEIVCMLMMMEQYDHPQLGPSLVAYGKVMGLSCIEKYIDILDGKSMYKLLKSVYAKIHDRQEDDQDLQDFFRFKCWI</sequence>
<dbReference type="Gene3D" id="1.25.40.10">
    <property type="entry name" value="Tetratricopeptide repeat domain"/>
    <property type="match status" value="1"/>
</dbReference>
<evidence type="ECO:0000256" key="2">
    <source>
        <dbReference type="SAM" id="MobiDB-lite"/>
    </source>
</evidence>
<proteinExistence type="predicted"/>
<feature type="coiled-coil region" evidence="1">
    <location>
        <begin position="463"/>
        <end position="490"/>
    </location>
</feature>
<dbReference type="SUPFAM" id="SSF48452">
    <property type="entry name" value="TPR-like"/>
    <property type="match status" value="1"/>
</dbReference>
<dbReference type="PANTHER" id="PTHR46016:SF1">
    <property type="entry name" value="RING-TYPE DOMAIN-CONTAINING PROTEIN"/>
    <property type="match status" value="1"/>
</dbReference>
<reference evidence="4" key="1">
    <citation type="submission" date="2022-08" db="EMBL/GenBank/DDBJ databases">
        <title>Genome sequencing of akame (Lates japonicus).</title>
        <authorList>
            <person name="Hashiguchi Y."/>
            <person name="Takahashi H."/>
        </authorList>
    </citation>
    <scope>NUCLEOTIDE SEQUENCE</scope>
    <source>
        <strain evidence="4">Kochi</strain>
    </source>
</reference>
<dbReference type="InterPro" id="IPR011990">
    <property type="entry name" value="TPR-like_helical_dom_sf"/>
</dbReference>
<feature type="compositionally biased region" description="Polar residues" evidence="2">
    <location>
        <begin position="806"/>
        <end position="820"/>
    </location>
</feature>
<accession>A0AAD3ND21</accession>
<gene>
    <name evidence="4" type="ORF">AKAME5_002092100</name>
</gene>
<dbReference type="SUPFAM" id="SSF49599">
    <property type="entry name" value="TRAF domain-like"/>
    <property type="match status" value="1"/>
</dbReference>
<evidence type="ECO:0000259" key="3">
    <source>
        <dbReference type="Pfam" id="PF12733"/>
    </source>
</evidence>
<feature type="compositionally biased region" description="Low complexity" evidence="2">
    <location>
        <begin position="866"/>
        <end position="877"/>
    </location>
</feature>
<dbReference type="InterPro" id="IPR025883">
    <property type="entry name" value="Cadherin-like_domain"/>
</dbReference>
<name>A0AAD3ND21_LATJO</name>
<dbReference type="Pfam" id="PF12733">
    <property type="entry name" value="Cadherin-like"/>
    <property type="match status" value="2"/>
</dbReference>
<dbReference type="EMBL" id="BRZM01000255">
    <property type="protein sequence ID" value="GLD69607.1"/>
    <property type="molecule type" value="Genomic_DNA"/>
</dbReference>
<comment type="caution">
    <text evidence="4">The sequence shown here is derived from an EMBL/GenBank/DDBJ whole genome shotgun (WGS) entry which is preliminary data.</text>
</comment>
<feature type="region of interest" description="Disordered" evidence="2">
    <location>
        <begin position="804"/>
        <end position="958"/>
    </location>
</feature>
<dbReference type="GO" id="GO:0000209">
    <property type="term" value="P:protein polyubiquitination"/>
    <property type="evidence" value="ECO:0007669"/>
    <property type="project" value="TreeGrafter"/>
</dbReference>
<dbReference type="InterPro" id="IPR051438">
    <property type="entry name" value="RNF_E3_ubiq-protein_ligase"/>
</dbReference>
<dbReference type="PANTHER" id="PTHR46016">
    <property type="entry name" value="ZINC FINGER, RING/FYVE/PHD-TYPE"/>
    <property type="match status" value="1"/>
</dbReference>
<dbReference type="GO" id="GO:0061630">
    <property type="term" value="F:ubiquitin protein ligase activity"/>
    <property type="evidence" value="ECO:0007669"/>
    <property type="project" value="TreeGrafter"/>
</dbReference>
<feature type="compositionally biased region" description="Low complexity" evidence="2">
    <location>
        <begin position="885"/>
        <end position="910"/>
    </location>
</feature>
<feature type="domain" description="Cadherin-like beta-sandwich-like" evidence="3">
    <location>
        <begin position="8"/>
        <end position="92"/>
    </location>
</feature>
<feature type="compositionally biased region" description="Basic and acidic residues" evidence="2">
    <location>
        <begin position="821"/>
        <end position="834"/>
    </location>
</feature>
<protein>
    <recommendedName>
        <fullName evidence="3">Cadherin-like beta-sandwich-like domain-containing protein</fullName>
    </recommendedName>
</protein>
<dbReference type="Proteomes" id="UP001279410">
    <property type="component" value="Unassembled WGS sequence"/>
</dbReference>
<keyword evidence="1" id="KW-0175">Coiled coil</keyword>
<evidence type="ECO:0000313" key="4">
    <source>
        <dbReference type="EMBL" id="GLD69607.1"/>
    </source>
</evidence>
<organism evidence="4 5">
    <name type="scientific">Lates japonicus</name>
    <name type="common">Japanese lates</name>
    <dbReference type="NCBI Taxonomy" id="270547"/>
    <lineage>
        <taxon>Eukaryota</taxon>
        <taxon>Metazoa</taxon>
        <taxon>Chordata</taxon>
        <taxon>Craniata</taxon>
        <taxon>Vertebrata</taxon>
        <taxon>Euteleostomi</taxon>
        <taxon>Actinopterygii</taxon>
        <taxon>Neopterygii</taxon>
        <taxon>Teleostei</taxon>
        <taxon>Neoteleostei</taxon>
        <taxon>Acanthomorphata</taxon>
        <taxon>Carangaria</taxon>
        <taxon>Carangaria incertae sedis</taxon>
        <taxon>Centropomidae</taxon>
        <taxon>Lates</taxon>
    </lineage>
</organism>
<evidence type="ECO:0000313" key="5">
    <source>
        <dbReference type="Proteomes" id="UP001279410"/>
    </source>
</evidence>
<keyword evidence="5" id="KW-1185">Reference proteome</keyword>
<dbReference type="GO" id="GO:0006511">
    <property type="term" value="P:ubiquitin-dependent protein catabolic process"/>
    <property type="evidence" value="ECO:0007669"/>
    <property type="project" value="TreeGrafter"/>
</dbReference>
<feature type="compositionally biased region" description="Basic and acidic residues" evidence="2">
    <location>
        <begin position="930"/>
        <end position="951"/>
    </location>
</feature>